<dbReference type="GO" id="GO:0015628">
    <property type="term" value="P:protein secretion by the type II secretion system"/>
    <property type="evidence" value="ECO:0007669"/>
    <property type="project" value="InterPro"/>
</dbReference>
<dbReference type="Gene3D" id="1.20.81.30">
    <property type="entry name" value="Type II secretion system (T2SS), domain F"/>
    <property type="match status" value="2"/>
</dbReference>
<keyword evidence="9" id="KW-0106">Calcium</keyword>
<comment type="function">
    <text evidence="1">Component of the type II secretion system inner membrane complex required for the energy-dependent secretion of extracellular factors such as proteases and toxins from the periplasm.</text>
</comment>
<dbReference type="GO" id="GO:0015627">
    <property type="term" value="C:type II protein secretion system complex"/>
    <property type="evidence" value="ECO:0007669"/>
    <property type="project" value="InterPro"/>
</dbReference>
<dbReference type="InterPro" id="IPR001992">
    <property type="entry name" value="T2SS_GspF/T4SS_PilC_CS"/>
</dbReference>
<comment type="similarity">
    <text evidence="3 14">Belongs to the GSP F family.</text>
</comment>
<keyword evidence="5" id="KW-1003">Cell membrane</keyword>
<evidence type="ECO:0000256" key="1">
    <source>
        <dbReference type="ARBA" id="ARBA00002684"/>
    </source>
</evidence>
<dbReference type="NCBIfam" id="TIGR02120">
    <property type="entry name" value="GspF"/>
    <property type="match status" value="1"/>
</dbReference>
<evidence type="ECO:0000256" key="3">
    <source>
        <dbReference type="ARBA" id="ARBA00005745"/>
    </source>
</evidence>
<feature type="transmembrane region" description="Helical" evidence="15">
    <location>
        <begin position="222"/>
        <end position="241"/>
    </location>
</feature>
<dbReference type="GO" id="GO:0046872">
    <property type="term" value="F:metal ion binding"/>
    <property type="evidence" value="ECO:0007669"/>
    <property type="project" value="UniProtKB-KW"/>
</dbReference>
<dbReference type="FunFam" id="1.20.81.30:FF:000001">
    <property type="entry name" value="Type II secretion system protein F"/>
    <property type="match status" value="2"/>
</dbReference>
<keyword evidence="7 14" id="KW-0812">Transmembrane</keyword>
<evidence type="ECO:0000259" key="16">
    <source>
        <dbReference type="Pfam" id="PF00482"/>
    </source>
</evidence>
<proteinExistence type="inferred from homology"/>
<evidence type="ECO:0000256" key="12">
    <source>
        <dbReference type="ARBA" id="ARBA00023136"/>
    </source>
</evidence>
<evidence type="ECO:0000256" key="6">
    <source>
        <dbReference type="ARBA" id="ARBA00022519"/>
    </source>
</evidence>
<feature type="transmembrane region" description="Helical" evidence="15">
    <location>
        <begin position="374"/>
        <end position="395"/>
    </location>
</feature>
<keyword evidence="12 15" id="KW-0472">Membrane</keyword>
<comment type="subcellular location">
    <subcellularLocation>
        <location evidence="2 14">Cell inner membrane</location>
        <topology evidence="2 14">Multi-pass membrane protein</topology>
    </subcellularLocation>
</comment>
<evidence type="ECO:0000256" key="7">
    <source>
        <dbReference type="ARBA" id="ARBA00022692"/>
    </source>
</evidence>
<evidence type="ECO:0000256" key="11">
    <source>
        <dbReference type="ARBA" id="ARBA00022989"/>
    </source>
</evidence>
<keyword evidence="10" id="KW-0653">Protein transport</keyword>
<dbReference type="EMBL" id="JADJMS010000047">
    <property type="protein sequence ID" value="MBK7416959.1"/>
    <property type="molecule type" value="Genomic_DNA"/>
</dbReference>
<dbReference type="PANTHER" id="PTHR30012">
    <property type="entry name" value="GENERAL SECRETION PATHWAY PROTEIN"/>
    <property type="match status" value="1"/>
</dbReference>
<name>A0A935MUR5_9RHOO</name>
<reference evidence="17 18" key="1">
    <citation type="submission" date="2020-10" db="EMBL/GenBank/DDBJ databases">
        <title>Connecting structure to function with the recovery of over 1000 high-quality activated sludge metagenome-assembled genomes encoding full-length rRNA genes using long-read sequencing.</title>
        <authorList>
            <person name="Singleton C.M."/>
            <person name="Petriglieri F."/>
            <person name="Kristensen J.M."/>
            <person name="Kirkegaard R.H."/>
            <person name="Michaelsen T.Y."/>
            <person name="Andersen M.H."/>
            <person name="Karst S.M."/>
            <person name="Dueholm M.S."/>
            <person name="Nielsen P.H."/>
            <person name="Albertsen M."/>
        </authorList>
    </citation>
    <scope>NUCLEOTIDE SEQUENCE [LARGE SCALE GENOMIC DNA]</scope>
    <source>
        <strain evidence="17">EsbW_18-Q3-R4-48_BATAC.463</strain>
    </source>
</reference>
<evidence type="ECO:0000256" key="10">
    <source>
        <dbReference type="ARBA" id="ARBA00022927"/>
    </source>
</evidence>
<keyword evidence="4 14" id="KW-0813">Transport</keyword>
<feature type="domain" description="Type II secretion system protein GspF" evidence="16">
    <location>
        <begin position="272"/>
        <end position="393"/>
    </location>
</feature>
<dbReference type="InterPro" id="IPR011850">
    <property type="entry name" value="T2SS_GspF"/>
</dbReference>
<evidence type="ECO:0000256" key="15">
    <source>
        <dbReference type="SAM" id="Phobius"/>
    </source>
</evidence>
<dbReference type="Pfam" id="PF00482">
    <property type="entry name" value="T2SSF"/>
    <property type="match status" value="2"/>
</dbReference>
<feature type="domain" description="Type II secretion system protein GspF" evidence="16">
    <location>
        <begin position="69"/>
        <end position="191"/>
    </location>
</feature>
<accession>A0A935MUR5</accession>
<evidence type="ECO:0000313" key="17">
    <source>
        <dbReference type="EMBL" id="MBK7416959.1"/>
    </source>
</evidence>
<evidence type="ECO:0000256" key="14">
    <source>
        <dbReference type="RuleBase" id="RU003923"/>
    </source>
</evidence>
<evidence type="ECO:0000256" key="2">
    <source>
        <dbReference type="ARBA" id="ARBA00004429"/>
    </source>
</evidence>
<comment type="caution">
    <text evidence="17">The sequence shown here is derived from an EMBL/GenBank/DDBJ whole genome shotgun (WGS) entry which is preliminary data.</text>
</comment>
<gene>
    <name evidence="17" type="primary">gspF</name>
    <name evidence="17" type="ORF">IPJ38_19520</name>
</gene>
<dbReference type="PANTHER" id="PTHR30012:SF0">
    <property type="entry name" value="TYPE II SECRETION SYSTEM PROTEIN F-RELATED"/>
    <property type="match status" value="1"/>
</dbReference>
<keyword evidence="8" id="KW-0479">Metal-binding</keyword>
<dbReference type="AlphaFoldDB" id="A0A935MUR5"/>
<keyword evidence="6" id="KW-0997">Cell inner membrane</keyword>
<dbReference type="Proteomes" id="UP000739411">
    <property type="component" value="Unassembled WGS sequence"/>
</dbReference>
<feature type="transmembrane region" description="Helical" evidence="15">
    <location>
        <begin position="167"/>
        <end position="190"/>
    </location>
</feature>
<dbReference type="InterPro" id="IPR003004">
    <property type="entry name" value="GspF/PilC"/>
</dbReference>
<evidence type="ECO:0000256" key="4">
    <source>
        <dbReference type="ARBA" id="ARBA00022448"/>
    </source>
</evidence>
<dbReference type="PROSITE" id="PS00874">
    <property type="entry name" value="T2SP_F"/>
    <property type="match status" value="1"/>
</dbReference>
<evidence type="ECO:0000256" key="13">
    <source>
        <dbReference type="ARBA" id="ARBA00030750"/>
    </source>
</evidence>
<evidence type="ECO:0000256" key="9">
    <source>
        <dbReference type="ARBA" id="ARBA00022837"/>
    </source>
</evidence>
<evidence type="ECO:0000256" key="5">
    <source>
        <dbReference type="ARBA" id="ARBA00022475"/>
    </source>
</evidence>
<evidence type="ECO:0000313" key="18">
    <source>
        <dbReference type="Proteomes" id="UP000739411"/>
    </source>
</evidence>
<dbReference type="PRINTS" id="PR00812">
    <property type="entry name" value="BCTERIALGSPF"/>
</dbReference>
<evidence type="ECO:0000256" key="8">
    <source>
        <dbReference type="ARBA" id="ARBA00022723"/>
    </source>
</evidence>
<organism evidence="17 18">
    <name type="scientific">Candidatus Dechloromonas phosphorivorans</name>
    <dbReference type="NCBI Taxonomy" id="2899244"/>
    <lineage>
        <taxon>Bacteria</taxon>
        <taxon>Pseudomonadati</taxon>
        <taxon>Pseudomonadota</taxon>
        <taxon>Betaproteobacteria</taxon>
        <taxon>Rhodocyclales</taxon>
        <taxon>Azonexaceae</taxon>
        <taxon>Dechloromonas</taxon>
    </lineage>
</organism>
<protein>
    <recommendedName>
        <fullName evidence="13">General secretion pathway protein F</fullName>
    </recommendedName>
</protein>
<sequence length="402" mass="44265">MGFFKYQASDDDGQIRSGKIEADNARSARSQLREQDLWVLEIEEIRTKSGQTGFFSRRRWNAARLSYLTRQLAGLLAAGLTLSRALAAMIQQETLPEIRAVLTRVRNEVESGSSLSDALYSEPEAFPSVYCAVIAAGESAGDLSGVALRLADFLEARHALQLKIITALAYPAIVCIVALLVVGGLLIYVVPQVVSVFEHTKTQLPLLTRLMIGISNLLRENWWLILLVAVSGFWGISQLWCQPAFRVRADQRILGMPVIGSTWLAIDTARAASTLAMLVTAGVPLLQALDTVRKTLSNKALQVDMAQVGDDVREGVRLSRALARSERFPPLLVQLIDNGEATGKLAEMLEHAARTQQSEVERRLMLLTSLLEPIMVLTMGLFVLLIVLAVMMPIIEINQLIH</sequence>
<dbReference type="InterPro" id="IPR042094">
    <property type="entry name" value="T2SS_GspF_sf"/>
</dbReference>
<dbReference type="InterPro" id="IPR018076">
    <property type="entry name" value="T2SS_GspF_dom"/>
</dbReference>
<dbReference type="GO" id="GO:0005886">
    <property type="term" value="C:plasma membrane"/>
    <property type="evidence" value="ECO:0007669"/>
    <property type="project" value="UniProtKB-SubCell"/>
</dbReference>
<keyword evidence="11 15" id="KW-1133">Transmembrane helix</keyword>